<protein>
    <submittedName>
        <fullName evidence="2">Uncharacterized protein</fullName>
    </submittedName>
</protein>
<dbReference type="Proteomes" id="UP000460435">
    <property type="component" value="Unassembled WGS sequence"/>
</dbReference>
<keyword evidence="1" id="KW-0472">Membrane</keyword>
<comment type="caution">
    <text evidence="2">The sequence shown here is derived from an EMBL/GenBank/DDBJ whole genome shotgun (WGS) entry which is preliminary data.</text>
</comment>
<evidence type="ECO:0000313" key="3">
    <source>
        <dbReference type="Proteomes" id="UP000460435"/>
    </source>
</evidence>
<evidence type="ECO:0000313" key="2">
    <source>
        <dbReference type="EMBL" id="NDL55904.1"/>
    </source>
</evidence>
<keyword evidence="1" id="KW-0812">Transmembrane</keyword>
<keyword evidence="3" id="KW-1185">Reference proteome</keyword>
<dbReference type="AlphaFoldDB" id="A0A7K3LXZ5"/>
<reference evidence="2 3" key="1">
    <citation type="submission" date="2019-11" db="EMBL/GenBank/DDBJ databases">
        <authorList>
            <person name="Li X.-J."/>
            <person name="Feng X.-M."/>
        </authorList>
    </citation>
    <scope>NUCLEOTIDE SEQUENCE [LARGE SCALE GENOMIC DNA]</scope>
    <source>
        <strain evidence="2 3">XMNu-373</strain>
    </source>
</reference>
<sequence length="47" mass="5283">MAEQGNGQYSSGRQGSRQPWRSRFFISVAGMLIVFVGIMMTLLFIVD</sequence>
<name>A0A7K3LXZ5_9ACTN</name>
<dbReference type="EMBL" id="WLZY01000001">
    <property type="protein sequence ID" value="NDL55904.1"/>
    <property type="molecule type" value="Genomic_DNA"/>
</dbReference>
<evidence type="ECO:0000256" key="1">
    <source>
        <dbReference type="SAM" id="Phobius"/>
    </source>
</evidence>
<organism evidence="2 3">
    <name type="scientific">Phytoactinopolyspora mesophila</name>
    <dbReference type="NCBI Taxonomy" id="2650750"/>
    <lineage>
        <taxon>Bacteria</taxon>
        <taxon>Bacillati</taxon>
        <taxon>Actinomycetota</taxon>
        <taxon>Actinomycetes</taxon>
        <taxon>Jiangellales</taxon>
        <taxon>Jiangellaceae</taxon>
        <taxon>Phytoactinopolyspora</taxon>
    </lineage>
</organism>
<feature type="transmembrane region" description="Helical" evidence="1">
    <location>
        <begin position="24"/>
        <end position="46"/>
    </location>
</feature>
<keyword evidence="1" id="KW-1133">Transmembrane helix</keyword>
<accession>A0A7K3LXZ5</accession>
<gene>
    <name evidence="2" type="ORF">F7O44_02340</name>
</gene>
<proteinExistence type="predicted"/>